<evidence type="ECO:0000313" key="3">
    <source>
        <dbReference type="EMBL" id="UOG73707.1"/>
    </source>
</evidence>
<dbReference type="EMBL" id="CP094669">
    <property type="protein sequence ID" value="UOG73707.1"/>
    <property type="molecule type" value="Genomic_DNA"/>
</dbReference>
<protein>
    <recommendedName>
        <fullName evidence="5">Lipoprotein</fullName>
    </recommendedName>
</protein>
<feature type="compositionally biased region" description="Polar residues" evidence="1">
    <location>
        <begin position="35"/>
        <end position="44"/>
    </location>
</feature>
<evidence type="ECO:0000256" key="1">
    <source>
        <dbReference type="SAM" id="MobiDB-lite"/>
    </source>
</evidence>
<name>A0ABY4CVC0_9BACT</name>
<feature type="compositionally biased region" description="Polar residues" evidence="1">
    <location>
        <begin position="85"/>
        <end position="95"/>
    </location>
</feature>
<dbReference type="Proteomes" id="UP000831113">
    <property type="component" value="Chromosome"/>
</dbReference>
<proteinExistence type="predicted"/>
<evidence type="ECO:0000313" key="4">
    <source>
        <dbReference type="Proteomes" id="UP000831113"/>
    </source>
</evidence>
<feature type="compositionally biased region" description="Basic and acidic residues" evidence="1">
    <location>
        <begin position="45"/>
        <end position="61"/>
    </location>
</feature>
<evidence type="ECO:0008006" key="5">
    <source>
        <dbReference type="Google" id="ProtNLM"/>
    </source>
</evidence>
<feature type="compositionally biased region" description="Polar residues" evidence="1">
    <location>
        <begin position="68"/>
        <end position="77"/>
    </location>
</feature>
<evidence type="ECO:0000256" key="2">
    <source>
        <dbReference type="SAM" id="SignalP"/>
    </source>
</evidence>
<keyword evidence="2" id="KW-0732">Signal</keyword>
<organism evidence="3 4">
    <name type="scientific">Hymenobacter tibetensis</name>
    <dbReference type="NCBI Taxonomy" id="497967"/>
    <lineage>
        <taxon>Bacteria</taxon>
        <taxon>Pseudomonadati</taxon>
        <taxon>Bacteroidota</taxon>
        <taxon>Cytophagia</taxon>
        <taxon>Cytophagales</taxon>
        <taxon>Hymenobacteraceae</taxon>
        <taxon>Hymenobacter</taxon>
    </lineage>
</organism>
<feature type="region of interest" description="Disordered" evidence="1">
    <location>
        <begin position="18"/>
        <end position="106"/>
    </location>
</feature>
<gene>
    <name evidence="3" type="ORF">MTX78_16475</name>
</gene>
<feature type="compositionally biased region" description="Basic and acidic residues" evidence="1">
    <location>
        <begin position="96"/>
        <end position="106"/>
    </location>
</feature>
<dbReference type="PROSITE" id="PS51257">
    <property type="entry name" value="PROKAR_LIPOPROTEIN"/>
    <property type="match status" value="1"/>
</dbReference>
<feature type="chain" id="PRO_5045542866" description="Lipoprotein" evidence="2">
    <location>
        <begin position="19"/>
        <end position="106"/>
    </location>
</feature>
<sequence length="106" mass="11216">MKRFPHLLALLAIASLSACDPQNSPGKDPQRSEDFSQNPPATANETDRDSISGGQRVEKPIGKGSAADQKTSGSDSYQAAPGDRSSPTSQMPTNSEELKGNARETE</sequence>
<keyword evidence="4" id="KW-1185">Reference proteome</keyword>
<reference evidence="3 4" key="1">
    <citation type="submission" date="2022-03" db="EMBL/GenBank/DDBJ databases">
        <title>Hymenobactersp. isolated from the air.</title>
        <authorList>
            <person name="Won M."/>
            <person name="Kwon S.-W."/>
        </authorList>
    </citation>
    <scope>NUCLEOTIDE SEQUENCE [LARGE SCALE GENOMIC DNA]</scope>
    <source>
        <strain evidence="3 4">KACC 21982</strain>
    </source>
</reference>
<dbReference type="RefSeq" id="WP_243796505.1">
    <property type="nucleotide sequence ID" value="NZ_CP094669.1"/>
</dbReference>
<accession>A0ABY4CVC0</accession>
<feature type="signal peptide" evidence="2">
    <location>
        <begin position="1"/>
        <end position="18"/>
    </location>
</feature>